<dbReference type="AlphaFoldDB" id="A0A6N9QZI8"/>
<dbReference type="SUPFAM" id="SSF54631">
    <property type="entry name" value="CBS-domain pair"/>
    <property type="match status" value="1"/>
</dbReference>
<dbReference type="Gene3D" id="1.25.60.10">
    <property type="entry name" value="MgtE N-terminal domain-like"/>
    <property type="match status" value="1"/>
</dbReference>
<feature type="transmembrane region" description="Helical" evidence="9">
    <location>
        <begin position="398"/>
        <end position="422"/>
    </location>
</feature>
<organism evidence="11 12">
    <name type="scientific">Kocuria marina subsp. indica</name>
    <dbReference type="NCBI Taxonomy" id="1049583"/>
    <lineage>
        <taxon>Bacteria</taxon>
        <taxon>Bacillati</taxon>
        <taxon>Actinomycetota</taxon>
        <taxon>Actinomycetes</taxon>
        <taxon>Micrococcales</taxon>
        <taxon>Micrococcaceae</taxon>
        <taxon>Kocuria</taxon>
    </lineage>
</organism>
<dbReference type="Pfam" id="PF00571">
    <property type="entry name" value="CBS"/>
    <property type="match status" value="1"/>
</dbReference>
<evidence type="ECO:0000313" key="11">
    <source>
        <dbReference type="EMBL" id="NDO78655.1"/>
    </source>
</evidence>
<keyword evidence="3 9" id="KW-0813">Transport</keyword>
<dbReference type="PANTHER" id="PTHR43773">
    <property type="entry name" value="MAGNESIUM TRANSPORTER MGTE"/>
    <property type="match status" value="1"/>
</dbReference>
<comment type="function">
    <text evidence="9">Acts as a magnesium transporter.</text>
</comment>
<dbReference type="InterPro" id="IPR038076">
    <property type="entry name" value="MgtE_N_sf"/>
</dbReference>
<keyword evidence="5 9" id="KW-0460">Magnesium</keyword>
<evidence type="ECO:0000256" key="9">
    <source>
        <dbReference type="RuleBase" id="RU362011"/>
    </source>
</evidence>
<dbReference type="InterPro" id="IPR036739">
    <property type="entry name" value="SLC41_membr_dom_sf"/>
</dbReference>
<accession>A0A6N9QZI8</accession>
<keyword evidence="6 9" id="KW-1133">Transmembrane helix</keyword>
<comment type="caution">
    <text evidence="9">Lacks conserved residue(s) required for the propagation of feature annotation.</text>
</comment>
<evidence type="ECO:0000256" key="7">
    <source>
        <dbReference type="ARBA" id="ARBA00023136"/>
    </source>
</evidence>
<dbReference type="GO" id="GO:0046872">
    <property type="term" value="F:metal ion binding"/>
    <property type="evidence" value="ECO:0007669"/>
    <property type="project" value="UniProtKB-KW"/>
</dbReference>
<dbReference type="PANTHER" id="PTHR43773:SF1">
    <property type="entry name" value="MAGNESIUM TRANSPORTER MGTE"/>
    <property type="match status" value="1"/>
</dbReference>
<dbReference type="Gene3D" id="3.10.580.10">
    <property type="entry name" value="CBS-domain"/>
    <property type="match status" value="1"/>
</dbReference>
<dbReference type="InterPro" id="IPR006667">
    <property type="entry name" value="SLC41_membr_dom"/>
</dbReference>
<dbReference type="SMART" id="SM00924">
    <property type="entry name" value="MgtE_N"/>
    <property type="match status" value="1"/>
</dbReference>
<dbReference type="SUPFAM" id="SSF161093">
    <property type="entry name" value="MgtE membrane domain-like"/>
    <property type="match status" value="1"/>
</dbReference>
<dbReference type="GO" id="GO:0015095">
    <property type="term" value="F:magnesium ion transmembrane transporter activity"/>
    <property type="evidence" value="ECO:0007669"/>
    <property type="project" value="UniProtKB-UniRule"/>
</dbReference>
<keyword evidence="7 9" id="KW-0472">Membrane</keyword>
<feature type="domain" description="CBS" evidence="10">
    <location>
        <begin position="212"/>
        <end position="268"/>
    </location>
</feature>
<comment type="subunit">
    <text evidence="9">Homodimer.</text>
</comment>
<dbReference type="Pfam" id="PF03448">
    <property type="entry name" value="MgtE_N"/>
    <property type="match status" value="1"/>
</dbReference>
<keyword evidence="4 9" id="KW-0812">Transmembrane</keyword>
<reference evidence="11 12" key="1">
    <citation type="submission" date="2019-11" db="EMBL/GenBank/DDBJ databases">
        <title>Draft genome sequence of Kocuria indica DP-K7, a methyl red degrading Actinobacterium.</title>
        <authorList>
            <person name="Kumaran S."/>
            <person name="Tischler D."/>
            <person name="Ngo A.C.R."/>
            <person name="Schultes F."/>
        </authorList>
    </citation>
    <scope>NUCLEOTIDE SEQUENCE [LARGE SCALE GENOMIC DNA]</scope>
    <source>
        <strain evidence="11 12">DP-K7</strain>
    </source>
</reference>
<evidence type="ECO:0000259" key="10">
    <source>
        <dbReference type="PROSITE" id="PS51371"/>
    </source>
</evidence>
<dbReference type="InterPro" id="IPR006668">
    <property type="entry name" value="Mg_transptr_MgtE_intracell_dom"/>
</dbReference>
<keyword evidence="8" id="KW-0129">CBS domain</keyword>
<dbReference type="EMBL" id="WMHZ01000015">
    <property type="protein sequence ID" value="NDO78655.1"/>
    <property type="molecule type" value="Genomic_DNA"/>
</dbReference>
<dbReference type="Gene3D" id="1.10.357.20">
    <property type="entry name" value="SLC41 divalent cation transporters, integral membrane domain"/>
    <property type="match status" value="1"/>
</dbReference>
<evidence type="ECO:0000256" key="5">
    <source>
        <dbReference type="ARBA" id="ARBA00022842"/>
    </source>
</evidence>
<evidence type="ECO:0000256" key="3">
    <source>
        <dbReference type="ARBA" id="ARBA00022448"/>
    </source>
</evidence>
<feature type="transmembrane region" description="Helical" evidence="9">
    <location>
        <begin position="296"/>
        <end position="313"/>
    </location>
</feature>
<dbReference type="GO" id="GO:0005886">
    <property type="term" value="C:plasma membrane"/>
    <property type="evidence" value="ECO:0007669"/>
    <property type="project" value="UniProtKB-SubCell"/>
</dbReference>
<dbReference type="SUPFAM" id="SSF158791">
    <property type="entry name" value="MgtE N-terminal domain-like"/>
    <property type="match status" value="1"/>
</dbReference>
<comment type="subcellular location">
    <subcellularLocation>
        <location evidence="9">Cell membrane</location>
        <topology evidence="9">Multi-pass membrane protein</topology>
    </subcellularLocation>
    <subcellularLocation>
        <location evidence="1">Membrane</location>
        <topology evidence="1">Multi-pass membrane protein</topology>
    </subcellularLocation>
</comment>
<keyword evidence="9" id="KW-1003">Cell membrane</keyword>
<sequence>MTRKGWHVSRVQEAKVQRHFRAVESAIGSQDVPEVARLLAELTVGEVVDLLERLGVRQRAVAYRMLAKDRAVTVFERLDAPLQRELVTGLRDEEVAGVVESLDTDDRVSLLDELPAALATRLLKGLPPSERELTAAVLGYPENSIGRRMNPSYVTTHPDLTCAESLERVRGELERTRNVYTVMVTDPQRRLMGVTSLQRLMAAPPDTLVSQVMEEADRVSATEPRERAARQCADLRVLSLPVVDDEDRLVGILTVDDALNILEDAESEDQARLSGSEPLRRPYLSTPVFRLVRSRVVWLLVLAVSAALTVRVLETFESTLEQLVVLSVFIPLLTGTGGNTGNQAATSLTRALALGDVHTRDIVKVMLREMRVGLCLGLLLGGLGFVIVGLIYGWDIGAVIGLTLLALCTLAATVGGCMPLIARAIGADPAVFSNPFISTFVDAAGLVVYFLIARAMLGLA</sequence>
<protein>
    <recommendedName>
        <fullName evidence="9">Magnesium transporter MgtE</fullName>
    </recommendedName>
</protein>
<evidence type="ECO:0000256" key="1">
    <source>
        <dbReference type="ARBA" id="ARBA00004141"/>
    </source>
</evidence>
<evidence type="ECO:0000256" key="8">
    <source>
        <dbReference type="PROSITE-ProRule" id="PRU00703"/>
    </source>
</evidence>
<evidence type="ECO:0000313" key="12">
    <source>
        <dbReference type="Proteomes" id="UP000471026"/>
    </source>
</evidence>
<name>A0A6N9QZI8_9MICC</name>
<dbReference type="InterPro" id="IPR046342">
    <property type="entry name" value="CBS_dom_sf"/>
</dbReference>
<feature type="transmembrane region" description="Helical" evidence="9">
    <location>
        <begin position="372"/>
        <end position="392"/>
    </location>
</feature>
<dbReference type="InterPro" id="IPR000644">
    <property type="entry name" value="CBS_dom"/>
</dbReference>
<keyword evidence="9" id="KW-0479">Metal-binding</keyword>
<dbReference type="InterPro" id="IPR006669">
    <property type="entry name" value="MgtE_transporter"/>
</dbReference>
<comment type="caution">
    <text evidence="11">The sequence shown here is derived from an EMBL/GenBank/DDBJ whole genome shotgun (WGS) entry which is preliminary data.</text>
</comment>
<evidence type="ECO:0000256" key="4">
    <source>
        <dbReference type="ARBA" id="ARBA00022692"/>
    </source>
</evidence>
<dbReference type="NCBIfam" id="TIGR00400">
    <property type="entry name" value="mgtE"/>
    <property type="match status" value="1"/>
</dbReference>
<dbReference type="CDD" id="cd04606">
    <property type="entry name" value="CBS_pair_Mg_transporter"/>
    <property type="match status" value="1"/>
</dbReference>
<dbReference type="Proteomes" id="UP000471026">
    <property type="component" value="Unassembled WGS sequence"/>
</dbReference>
<gene>
    <name evidence="11" type="primary">mgtE</name>
    <name evidence="11" type="ORF">GKZ75_10560</name>
</gene>
<dbReference type="PROSITE" id="PS51371">
    <property type="entry name" value="CBS"/>
    <property type="match status" value="1"/>
</dbReference>
<dbReference type="SMART" id="SM00116">
    <property type="entry name" value="CBS"/>
    <property type="match status" value="1"/>
</dbReference>
<evidence type="ECO:0000256" key="2">
    <source>
        <dbReference type="ARBA" id="ARBA00009749"/>
    </source>
</evidence>
<comment type="similarity">
    <text evidence="2 9">Belongs to the SLC41A transporter family.</text>
</comment>
<feature type="transmembrane region" description="Helical" evidence="9">
    <location>
        <begin position="434"/>
        <end position="457"/>
    </location>
</feature>
<dbReference type="Pfam" id="PF01769">
    <property type="entry name" value="MgtE"/>
    <property type="match status" value="1"/>
</dbReference>
<evidence type="ECO:0000256" key="6">
    <source>
        <dbReference type="ARBA" id="ARBA00022989"/>
    </source>
</evidence>
<proteinExistence type="inferred from homology"/>